<comment type="function">
    <text evidence="7">The glycine cleavage system catalyzes the degradation of glycine.</text>
</comment>
<dbReference type="RefSeq" id="WP_028914602.1">
    <property type="nucleotide sequence ID" value="NZ_VLJS01000042.1"/>
</dbReference>
<dbReference type="InterPro" id="IPR006223">
    <property type="entry name" value="GcvT"/>
</dbReference>
<dbReference type="GO" id="GO:0005829">
    <property type="term" value="C:cytosol"/>
    <property type="evidence" value="ECO:0007669"/>
    <property type="project" value="TreeGrafter"/>
</dbReference>
<proteinExistence type="inferred from homology"/>
<dbReference type="SUPFAM" id="SSF101790">
    <property type="entry name" value="Aminomethyltransferase beta-barrel domain"/>
    <property type="match status" value="1"/>
</dbReference>
<comment type="similarity">
    <text evidence="1 7">Belongs to the GcvT family.</text>
</comment>
<dbReference type="HAMAP" id="MF_00259">
    <property type="entry name" value="GcvT"/>
    <property type="match status" value="1"/>
</dbReference>
<protein>
    <recommendedName>
        <fullName evidence="2 7">Aminomethyltransferase</fullName>
        <ecNumber evidence="2 7">2.1.2.10</ecNumber>
    </recommendedName>
    <alternativeName>
        <fullName evidence="5 7">Glycine cleavage system T protein</fullName>
    </alternativeName>
</protein>
<dbReference type="InterPro" id="IPR027266">
    <property type="entry name" value="TrmE/GcvT-like"/>
</dbReference>
<feature type="domain" description="Aminomethyltransferase C-terminal" evidence="10">
    <location>
        <begin position="284"/>
        <end position="357"/>
    </location>
</feature>
<dbReference type="Gene3D" id="3.30.1360.120">
    <property type="entry name" value="Probable tRNA modification gtpase trme, domain 1"/>
    <property type="match status" value="1"/>
</dbReference>
<dbReference type="FunFam" id="3.30.70.1400:FF:000001">
    <property type="entry name" value="Aminomethyltransferase"/>
    <property type="match status" value="1"/>
</dbReference>
<dbReference type="Pfam" id="PF08669">
    <property type="entry name" value="GCV_T_C"/>
    <property type="match status" value="1"/>
</dbReference>
<dbReference type="GO" id="GO:0005960">
    <property type="term" value="C:glycine cleavage complex"/>
    <property type="evidence" value="ECO:0007669"/>
    <property type="project" value="InterPro"/>
</dbReference>
<dbReference type="Gene3D" id="2.40.30.110">
    <property type="entry name" value="Aminomethyltransferase beta-barrel domains"/>
    <property type="match status" value="1"/>
</dbReference>
<evidence type="ECO:0000313" key="12">
    <source>
        <dbReference type="Proteomes" id="UP000321583"/>
    </source>
</evidence>
<dbReference type="FunFam" id="4.10.1250.10:FF:000001">
    <property type="entry name" value="Aminomethyltransferase"/>
    <property type="match status" value="1"/>
</dbReference>
<evidence type="ECO:0000259" key="9">
    <source>
        <dbReference type="Pfam" id="PF01571"/>
    </source>
</evidence>
<dbReference type="FunFam" id="2.40.30.110:FF:000001">
    <property type="entry name" value="Aminomethyltransferase"/>
    <property type="match status" value="1"/>
</dbReference>
<dbReference type="PANTHER" id="PTHR43757">
    <property type="entry name" value="AMINOMETHYLTRANSFERASE"/>
    <property type="match status" value="1"/>
</dbReference>
<dbReference type="InterPro" id="IPR006222">
    <property type="entry name" value="GCVT_N"/>
</dbReference>
<dbReference type="PANTHER" id="PTHR43757:SF2">
    <property type="entry name" value="AMINOMETHYLTRANSFERASE, MITOCHONDRIAL"/>
    <property type="match status" value="1"/>
</dbReference>
<dbReference type="NCBIfam" id="NF001567">
    <property type="entry name" value="PRK00389.1"/>
    <property type="match status" value="1"/>
</dbReference>
<dbReference type="OrthoDB" id="9774591at2"/>
<evidence type="ECO:0000256" key="4">
    <source>
        <dbReference type="ARBA" id="ARBA00022679"/>
    </source>
</evidence>
<dbReference type="EMBL" id="VLJS01000042">
    <property type="protein sequence ID" value="TWH15904.1"/>
    <property type="molecule type" value="Genomic_DNA"/>
</dbReference>
<organism evidence="11 12">
    <name type="scientific">Pseudoxanthomonas taiwanensis J19</name>
    <dbReference type="NCBI Taxonomy" id="935569"/>
    <lineage>
        <taxon>Bacteria</taxon>
        <taxon>Pseudomonadati</taxon>
        <taxon>Pseudomonadota</taxon>
        <taxon>Gammaproteobacteria</taxon>
        <taxon>Lysobacterales</taxon>
        <taxon>Lysobacteraceae</taxon>
        <taxon>Pseudoxanthomonas</taxon>
    </lineage>
</organism>
<comment type="catalytic activity">
    <reaction evidence="6 7">
        <text>N(6)-[(R)-S(8)-aminomethyldihydrolipoyl]-L-lysyl-[protein] + (6S)-5,6,7,8-tetrahydrofolate = N(6)-[(R)-dihydrolipoyl]-L-lysyl-[protein] + (6R)-5,10-methylene-5,6,7,8-tetrahydrofolate + NH4(+)</text>
        <dbReference type="Rhea" id="RHEA:16945"/>
        <dbReference type="Rhea" id="RHEA-COMP:10475"/>
        <dbReference type="Rhea" id="RHEA-COMP:10492"/>
        <dbReference type="ChEBI" id="CHEBI:15636"/>
        <dbReference type="ChEBI" id="CHEBI:28938"/>
        <dbReference type="ChEBI" id="CHEBI:57453"/>
        <dbReference type="ChEBI" id="CHEBI:83100"/>
        <dbReference type="ChEBI" id="CHEBI:83143"/>
        <dbReference type="EC" id="2.1.2.10"/>
    </reaction>
</comment>
<dbReference type="InterPro" id="IPR029043">
    <property type="entry name" value="GcvT/YgfZ_C"/>
</dbReference>
<dbReference type="PIRSF" id="PIRSF006487">
    <property type="entry name" value="GcvT"/>
    <property type="match status" value="1"/>
</dbReference>
<comment type="caution">
    <text evidence="11">The sequence shown here is derived from an EMBL/GenBank/DDBJ whole genome shotgun (WGS) entry which is preliminary data.</text>
</comment>
<evidence type="ECO:0000313" key="11">
    <source>
        <dbReference type="EMBL" id="TWH15904.1"/>
    </source>
</evidence>
<dbReference type="Gene3D" id="4.10.1250.10">
    <property type="entry name" value="Aminomethyltransferase fragment"/>
    <property type="match status" value="1"/>
</dbReference>
<dbReference type="InterPro" id="IPR028896">
    <property type="entry name" value="GcvT/YgfZ/DmdA"/>
</dbReference>
<accession>A0A562E2F7</accession>
<gene>
    <name evidence="7" type="primary">gcvT</name>
    <name evidence="11" type="ORF">L613_001500000210</name>
</gene>
<keyword evidence="3 7" id="KW-0032">Aminotransferase</keyword>
<keyword evidence="11" id="KW-0489">Methyltransferase</keyword>
<feature type="domain" description="GCVT N-terminal" evidence="9">
    <location>
        <begin position="8"/>
        <end position="263"/>
    </location>
</feature>
<comment type="subunit">
    <text evidence="7">The glycine cleavage system is composed of four proteins: P, T, L and H.</text>
</comment>
<name>A0A562E2F7_9GAMM</name>
<dbReference type="Pfam" id="PF01571">
    <property type="entry name" value="GCV_T"/>
    <property type="match status" value="1"/>
</dbReference>
<dbReference type="Proteomes" id="UP000321583">
    <property type="component" value="Unassembled WGS sequence"/>
</dbReference>
<dbReference type="NCBIfam" id="TIGR00528">
    <property type="entry name" value="gcvT"/>
    <property type="match status" value="1"/>
</dbReference>
<evidence type="ECO:0000256" key="7">
    <source>
        <dbReference type="HAMAP-Rule" id="MF_00259"/>
    </source>
</evidence>
<evidence type="ECO:0000256" key="6">
    <source>
        <dbReference type="ARBA" id="ARBA00047665"/>
    </source>
</evidence>
<feature type="binding site" evidence="8">
    <location>
        <position position="201"/>
    </location>
    <ligand>
        <name>substrate</name>
    </ligand>
</feature>
<dbReference type="InterPro" id="IPR013977">
    <property type="entry name" value="GcvT_C"/>
</dbReference>
<evidence type="ECO:0000256" key="3">
    <source>
        <dbReference type="ARBA" id="ARBA00022576"/>
    </source>
</evidence>
<dbReference type="GO" id="GO:0008168">
    <property type="term" value="F:methyltransferase activity"/>
    <property type="evidence" value="ECO:0007669"/>
    <property type="project" value="UniProtKB-KW"/>
</dbReference>
<sequence length="368" mass="39647">MTRKTVLNESHRALGAKMVDFGGWDMPIHYGSQIDEHHLVRQAAGMFDVSHMTVVDLHGARVRPFLRRLLANSVDKLKATGKALYSCMLDEQGGVIDDLIAYYLGEDYFRLVVNAATREKDLAWISQQAEAFGVEVRERAELAIIAVQGPQARDKVIGLLAEADRARAGALARFAAIEVASASGIPLFLARTGYTGEDGFEVVLPEGQAVAFWNALLEAGVRPAGLGARDTLRLEAGMNLYGQDMDESTTPWESGLGWTVALDEGRDFIGRAALEAQKAAGVPRQLVGLVMDERGVLRHGQKVLAAGGEGEILSGTFSPTLGKAIALARIPAGEPGQVRVDIRGREVPVRVVKFPFVREGKAQPGVLA</sequence>
<dbReference type="GO" id="GO:0008483">
    <property type="term" value="F:transaminase activity"/>
    <property type="evidence" value="ECO:0007669"/>
    <property type="project" value="UniProtKB-KW"/>
</dbReference>
<keyword evidence="12" id="KW-1185">Reference proteome</keyword>
<dbReference type="EC" id="2.1.2.10" evidence="2 7"/>
<evidence type="ECO:0000256" key="8">
    <source>
        <dbReference type="PIRSR" id="PIRSR006487-1"/>
    </source>
</evidence>
<dbReference type="SUPFAM" id="SSF103025">
    <property type="entry name" value="Folate-binding domain"/>
    <property type="match status" value="1"/>
</dbReference>
<dbReference type="GO" id="GO:0004047">
    <property type="term" value="F:aminomethyltransferase activity"/>
    <property type="evidence" value="ECO:0007669"/>
    <property type="project" value="UniProtKB-UniRule"/>
</dbReference>
<evidence type="ECO:0000256" key="5">
    <source>
        <dbReference type="ARBA" id="ARBA00031395"/>
    </source>
</evidence>
<evidence type="ECO:0000256" key="1">
    <source>
        <dbReference type="ARBA" id="ARBA00008609"/>
    </source>
</evidence>
<dbReference type="GO" id="GO:0032259">
    <property type="term" value="P:methylation"/>
    <property type="evidence" value="ECO:0007669"/>
    <property type="project" value="UniProtKB-KW"/>
</dbReference>
<reference evidence="11 12" key="1">
    <citation type="submission" date="2019-07" db="EMBL/GenBank/DDBJ databases">
        <title>Genome sequencing of lignin-degrading bacterial isolates.</title>
        <authorList>
            <person name="Gladden J."/>
        </authorList>
    </citation>
    <scope>NUCLEOTIDE SEQUENCE [LARGE SCALE GENOMIC DNA]</scope>
    <source>
        <strain evidence="11 12">J19</strain>
    </source>
</reference>
<dbReference type="InterPro" id="IPR022903">
    <property type="entry name" value="GcvT_bac"/>
</dbReference>
<dbReference type="AlphaFoldDB" id="A0A562E2F7"/>
<evidence type="ECO:0000259" key="10">
    <source>
        <dbReference type="Pfam" id="PF08669"/>
    </source>
</evidence>
<evidence type="ECO:0000256" key="2">
    <source>
        <dbReference type="ARBA" id="ARBA00012616"/>
    </source>
</evidence>
<dbReference type="Gene3D" id="3.30.70.1400">
    <property type="entry name" value="Aminomethyltransferase beta-barrel domains"/>
    <property type="match status" value="1"/>
</dbReference>
<keyword evidence="4 7" id="KW-0808">Transferase</keyword>
<dbReference type="GO" id="GO:0019464">
    <property type="term" value="P:glycine decarboxylation via glycine cleavage system"/>
    <property type="evidence" value="ECO:0007669"/>
    <property type="project" value="UniProtKB-UniRule"/>
</dbReference>